<name>A0A4R7ZGM2_9FIRM</name>
<sequence length="117" mass="13672">MRHTKRIISKISEELTTYAYAIGANDIHIHIKEEIDAHIISLTCDYKDIYQSMVDDLEGKLFGNRLEAVEEMYWNLTGTSDLSNEFEFDLLNSLIDEANVTHTTNHLEIQLIRYRHD</sequence>
<dbReference type="AlphaFoldDB" id="A0A4R7ZGM2"/>
<gene>
    <name evidence="1" type="ORF">EDD63_1199</name>
</gene>
<reference evidence="1 2" key="1">
    <citation type="submission" date="2019-03" db="EMBL/GenBank/DDBJ databases">
        <title>Genomic Encyclopedia of Type Strains, Phase IV (KMG-IV): sequencing the most valuable type-strain genomes for metagenomic binning, comparative biology and taxonomic classification.</title>
        <authorList>
            <person name="Goeker M."/>
        </authorList>
    </citation>
    <scope>NUCLEOTIDE SEQUENCE [LARGE SCALE GENOMIC DNA]</scope>
    <source>
        <strain evidence="1 2">DSM 28867</strain>
    </source>
</reference>
<organism evidence="1 2">
    <name type="scientific">Breznakia blatticola</name>
    <dbReference type="NCBI Taxonomy" id="1754012"/>
    <lineage>
        <taxon>Bacteria</taxon>
        <taxon>Bacillati</taxon>
        <taxon>Bacillota</taxon>
        <taxon>Erysipelotrichia</taxon>
        <taxon>Erysipelotrichales</taxon>
        <taxon>Erysipelotrichaceae</taxon>
        <taxon>Breznakia</taxon>
    </lineage>
</organism>
<protein>
    <submittedName>
        <fullName evidence="1">Uncharacterized protein</fullName>
    </submittedName>
</protein>
<dbReference type="OrthoDB" id="9794280at2"/>
<dbReference type="RefSeq" id="WP_134169620.1">
    <property type="nucleotide sequence ID" value="NZ_SODD01000019.1"/>
</dbReference>
<proteinExistence type="predicted"/>
<dbReference type="EMBL" id="SODD01000019">
    <property type="protein sequence ID" value="TDW16843.1"/>
    <property type="molecule type" value="Genomic_DNA"/>
</dbReference>
<accession>A0A4R7ZGM2</accession>
<comment type="caution">
    <text evidence="1">The sequence shown here is derived from an EMBL/GenBank/DDBJ whole genome shotgun (WGS) entry which is preliminary data.</text>
</comment>
<evidence type="ECO:0000313" key="1">
    <source>
        <dbReference type="EMBL" id="TDW16843.1"/>
    </source>
</evidence>
<evidence type="ECO:0000313" key="2">
    <source>
        <dbReference type="Proteomes" id="UP000294743"/>
    </source>
</evidence>
<dbReference type="Proteomes" id="UP000294743">
    <property type="component" value="Unassembled WGS sequence"/>
</dbReference>
<keyword evidence="2" id="KW-1185">Reference proteome</keyword>